<keyword evidence="2" id="KW-0012">Acyltransferase</keyword>
<evidence type="ECO:0000256" key="2">
    <source>
        <dbReference type="ARBA" id="ARBA00023315"/>
    </source>
</evidence>
<dbReference type="InterPro" id="IPR000182">
    <property type="entry name" value="GNAT_dom"/>
</dbReference>
<keyword evidence="4" id="KW-0689">Ribosomal protein</keyword>
<dbReference type="GO" id="GO:0005840">
    <property type="term" value="C:ribosome"/>
    <property type="evidence" value="ECO:0007669"/>
    <property type="project" value="UniProtKB-KW"/>
</dbReference>
<gene>
    <name evidence="4" type="ORF">SAMN04488563_4039</name>
</gene>
<protein>
    <submittedName>
        <fullName evidence="4">Ribosomal protein S18 acetylase RimI</fullName>
    </submittedName>
</protein>
<evidence type="ECO:0000256" key="1">
    <source>
        <dbReference type="ARBA" id="ARBA00022679"/>
    </source>
</evidence>
<dbReference type="InterPro" id="IPR016181">
    <property type="entry name" value="Acyl_CoA_acyltransferase"/>
</dbReference>
<dbReference type="GO" id="GO:0016747">
    <property type="term" value="F:acyltransferase activity, transferring groups other than amino-acyl groups"/>
    <property type="evidence" value="ECO:0007669"/>
    <property type="project" value="InterPro"/>
</dbReference>
<keyword evidence="4" id="KW-0687">Ribonucleoprotein</keyword>
<dbReference type="InterPro" id="IPR050832">
    <property type="entry name" value="Bact_Acetyltransf"/>
</dbReference>
<dbReference type="Proteomes" id="UP000182977">
    <property type="component" value="Chromosome I"/>
</dbReference>
<evidence type="ECO:0000259" key="3">
    <source>
        <dbReference type="PROSITE" id="PS51186"/>
    </source>
</evidence>
<proteinExistence type="predicted"/>
<reference evidence="5" key="1">
    <citation type="submission" date="2016-10" db="EMBL/GenBank/DDBJ databases">
        <authorList>
            <person name="Varghese N."/>
            <person name="Submissions S."/>
        </authorList>
    </citation>
    <scope>NUCLEOTIDE SEQUENCE [LARGE SCALE GENOMIC DNA]</scope>
    <source>
        <strain evidence="5">DSM 45079</strain>
    </source>
</reference>
<sequence length="223" mass="23895">MSRPDARTYLVLPGDAGGPQLDAVLAEHDGDLYTEAGEDDGDRLALLTGRGFTVARREHVYAVPTAPPDGSSWPDGFGVVSAADADLVRLAALDQDLRRSVPGVDAWRTDPEAFRRETFDDPQFDPSTYLIAVDGGSGGYAGLVRVWIRPSVPRLGLIGVRAAYRRRGLARALVARVLGIMHERGAAEVVCEVDETNDGSNALFAGFGARRIGGNIELVRRPA</sequence>
<name>A0A1H2KNX1_9ACTN</name>
<keyword evidence="5" id="KW-1185">Reference proteome</keyword>
<organism evidence="4 5">
    <name type="scientific">Jiangella alkaliphila</name>
    <dbReference type="NCBI Taxonomy" id="419479"/>
    <lineage>
        <taxon>Bacteria</taxon>
        <taxon>Bacillati</taxon>
        <taxon>Actinomycetota</taxon>
        <taxon>Actinomycetes</taxon>
        <taxon>Jiangellales</taxon>
        <taxon>Jiangellaceae</taxon>
        <taxon>Jiangella</taxon>
    </lineage>
</organism>
<evidence type="ECO:0000313" key="5">
    <source>
        <dbReference type="Proteomes" id="UP000182977"/>
    </source>
</evidence>
<evidence type="ECO:0000313" key="4">
    <source>
        <dbReference type="EMBL" id="SDU70071.1"/>
    </source>
</evidence>
<dbReference type="PANTHER" id="PTHR43877">
    <property type="entry name" value="AMINOALKYLPHOSPHONATE N-ACETYLTRANSFERASE-RELATED-RELATED"/>
    <property type="match status" value="1"/>
</dbReference>
<dbReference type="Pfam" id="PF00583">
    <property type="entry name" value="Acetyltransf_1"/>
    <property type="match status" value="1"/>
</dbReference>
<dbReference type="EMBL" id="LT629791">
    <property type="protein sequence ID" value="SDU70071.1"/>
    <property type="molecule type" value="Genomic_DNA"/>
</dbReference>
<keyword evidence="1" id="KW-0808">Transferase</keyword>
<dbReference type="AlphaFoldDB" id="A0A1H2KNX1"/>
<dbReference type="PROSITE" id="PS51186">
    <property type="entry name" value="GNAT"/>
    <property type="match status" value="1"/>
</dbReference>
<dbReference type="SUPFAM" id="SSF55729">
    <property type="entry name" value="Acyl-CoA N-acyltransferases (Nat)"/>
    <property type="match status" value="1"/>
</dbReference>
<accession>A0A1H2KNX1</accession>
<dbReference type="PANTHER" id="PTHR43877:SF1">
    <property type="entry name" value="ACETYLTRANSFERASE"/>
    <property type="match status" value="1"/>
</dbReference>
<feature type="domain" description="N-acetyltransferase" evidence="3">
    <location>
        <begin position="77"/>
        <end position="223"/>
    </location>
</feature>
<dbReference type="CDD" id="cd04301">
    <property type="entry name" value="NAT_SF"/>
    <property type="match status" value="1"/>
</dbReference>
<dbReference type="Gene3D" id="3.40.630.30">
    <property type="match status" value="1"/>
</dbReference>
<dbReference type="STRING" id="419479.SAMN04488563_4039"/>